<comment type="caution">
    <text evidence="1">The sequence shown here is derived from an EMBL/GenBank/DDBJ whole genome shotgun (WGS) entry which is preliminary data.</text>
</comment>
<evidence type="ECO:0000313" key="1">
    <source>
        <dbReference type="EMBL" id="GAH65970.1"/>
    </source>
</evidence>
<accession>X1I9P7</accession>
<organism evidence="1">
    <name type="scientific">marine sediment metagenome</name>
    <dbReference type="NCBI Taxonomy" id="412755"/>
    <lineage>
        <taxon>unclassified sequences</taxon>
        <taxon>metagenomes</taxon>
        <taxon>ecological metagenomes</taxon>
    </lineage>
</organism>
<sequence length="51" mass="5779">MKIVTLCKEGSCCPVVKITEERVEIGEKGNTCILTKAQWETLKDKILKKEL</sequence>
<name>X1I9P7_9ZZZZ</name>
<reference evidence="1" key="1">
    <citation type="journal article" date="2014" name="Front. Microbiol.">
        <title>High frequency of phylogenetically diverse reductive dehalogenase-homologous genes in deep subseafloor sedimentary metagenomes.</title>
        <authorList>
            <person name="Kawai M."/>
            <person name="Futagami T."/>
            <person name="Toyoda A."/>
            <person name="Takaki Y."/>
            <person name="Nishi S."/>
            <person name="Hori S."/>
            <person name="Arai W."/>
            <person name="Tsubouchi T."/>
            <person name="Morono Y."/>
            <person name="Uchiyama I."/>
            <person name="Ito T."/>
            <person name="Fujiyama A."/>
            <person name="Inagaki F."/>
            <person name="Takami H."/>
        </authorList>
    </citation>
    <scope>NUCLEOTIDE SEQUENCE</scope>
    <source>
        <strain evidence="1">Expedition CK06-06</strain>
    </source>
</reference>
<proteinExistence type="predicted"/>
<dbReference type="AlphaFoldDB" id="X1I9P7"/>
<dbReference type="EMBL" id="BARU01033311">
    <property type="protein sequence ID" value="GAH65970.1"/>
    <property type="molecule type" value="Genomic_DNA"/>
</dbReference>
<evidence type="ECO:0008006" key="2">
    <source>
        <dbReference type="Google" id="ProtNLM"/>
    </source>
</evidence>
<protein>
    <recommendedName>
        <fullName evidence="2">DUF397 domain-containing protein</fullName>
    </recommendedName>
</protein>
<gene>
    <name evidence="1" type="ORF">S03H2_52439</name>
</gene>